<feature type="compositionally biased region" description="Low complexity" evidence="1">
    <location>
        <begin position="70"/>
        <end position="82"/>
    </location>
</feature>
<dbReference type="EMBL" id="NIVC01003046">
    <property type="protein sequence ID" value="PAA53666.1"/>
    <property type="molecule type" value="Genomic_DNA"/>
</dbReference>
<gene>
    <name evidence="2" type="ORF">BOX15_Mlig033758g6</name>
</gene>
<name>A0A267DWV4_9PLAT</name>
<evidence type="ECO:0000313" key="2">
    <source>
        <dbReference type="EMBL" id="PAA53666.1"/>
    </source>
</evidence>
<keyword evidence="3" id="KW-1185">Reference proteome</keyword>
<feature type="region of interest" description="Disordered" evidence="1">
    <location>
        <begin position="142"/>
        <end position="247"/>
    </location>
</feature>
<proteinExistence type="predicted"/>
<accession>A0A267DWV4</accession>
<feature type="region of interest" description="Disordered" evidence="1">
    <location>
        <begin position="64"/>
        <end position="110"/>
    </location>
</feature>
<evidence type="ECO:0000313" key="3">
    <source>
        <dbReference type="Proteomes" id="UP000215902"/>
    </source>
</evidence>
<feature type="compositionally biased region" description="Low complexity" evidence="1">
    <location>
        <begin position="1"/>
        <end position="20"/>
    </location>
</feature>
<organism evidence="2 3">
    <name type="scientific">Macrostomum lignano</name>
    <dbReference type="NCBI Taxonomy" id="282301"/>
    <lineage>
        <taxon>Eukaryota</taxon>
        <taxon>Metazoa</taxon>
        <taxon>Spiralia</taxon>
        <taxon>Lophotrochozoa</taxon>
        <taxon>Platyhelminthes</taxon>
        <taxon>Rhabditophora</taxon>
        <taxon>Macrostomorpha</taxon>
        <taxon>Macrostomida</taxon>
        <taxon>Macrostomidae</taxon>
        <taxon>Macrostomum</taxon>
    </lineage>
</organism>
<comment type="caution">
    <text evidence="2">The sequence shown here is derived from an EMBL/GenBank/DDBJ whole genome shotgun (WGS) entry which is preliminary data.</text>
</comment>
<dbReference type="AlphaFoldDB" id="A0A267DWV4"/>
<evidence type="ECO:0000256" key="1">
    <source>
        <dbReference type="SAM" id="MobiDB-lite"/>
    </source>
</evidence>
<sequence>SMMAASVKLRSSCSSSSRASRIQKHPEHQSALSLVADEAERLAKDIELLRLRCQRSLHSSSGFSPFLFTNQSSNSEQQQQQQLPQPTAPSELDRPSKRRSGAVAAQSRTVGAGRSVELPDAVVSGVGVAFVVGAVPGLSLSTPPGAQLHQRHQGSGGSDERQGRIRTQAVQQQQQRLQQFASSTIDSEAAESPPYPPISQSQMIGSPAANQVGAAAQQPEPRKTAAPGPANQQRRSSNIGSTANQGKMDETAEKFCFTDPAVGASAPSLFLQRLVELSALQAETVRHEKMKANKRKLRS</sequence>
<reference evidence="2 3" key="1">
    <citation type="submission" date="2017-06" db="EMBL/GenBank/DDBJ databases">
        <title>A platform for efficient transgenesis in Macrostomum lignano, a flatworm model organism for stem cell research.</title>
        <authorList>
            <person name="Berezikov E."/>
        </authorList>
    </citation>
    <scope>NUCLEOTIDE SEQUENCE [LARGE SCALE GENOMIC DNA]</scope>
    <source>
        <strain evidence="2">DV1</strain>
        <tissue evidence="2">Whole organism</tissue>
    </source>
</reference>
<dbReference type="OrthoDB" id="9888309at2759"/>
<feature type="compositionally biased region" description="Low complexity" evidence="1">
    <location>
        <begin position="165"/>
        <end position="179"/>
    </location>
</feature>
<protein>
    <submittedName>
        <fullName evidence="2">Uncharacterized protein</fullName>
    </submittedName>
</protein>
<dbReference type="Proteomes" id="UP000215902">
    <property type="component" value="Unassembled WGS sequence"/>
</dbReference>
<feature type="region of interest" description="Disordered" evidence="1">
    <location>
        <begin position="1"/>
        <end position="32"/>
    </location>
</feature>
<feature type="non-terminal residue" evidence="2">
    <location>
        <position position="1"/>
    </location>
</feature>
<feature type="compositionally biased region" description="Polar residues" evidence="1">
    <location>
        <begin position="230"/>
        <end position="245"/>
    </location>
</feature>